<dbReference type="Pfam" id="PF00248">
    <property type="entry name" value="Aldo_ket_red"/>
    <property type="match status" value="1"/>
</dbReference>
<dbReference type="InterPro" id="IPR023210">
    <property type="entry name" value="NADP_OxRdtase_dom"/>
</dbReference>
<dbReference type="PANTHER" id="PTHR43364:SF4">
    <property type="entry name" value="NAD(P)-LINKED OXIDOREDUCTASE SUPERFAMILY PROTEIN"/>
    <property type="match status" value="1"/>
</dbReference>
<dbReference type="RefSeq" id="WP_099479815.1">
    <property type="nucleotide sequence ID" value="NZ_CP016809.1"/>
</dbReference>
<dbReference type="InterPro" id="IPR050523">
    <property type="entry name" value="AKR_Detox_Biosynth"/>
</dbReference>
<keyword evidence="1" id="KW-0560">Oxidoreductase</keyword>
<dbReference type="PROSITE" id="PS51257">
    <property type="entry name" value="PROKAR_LIPOPROTEIN"/>
    <property type="match status" value="1"/>
</dbReference>
<dbReference type="InterPro" id="IPR036812">
    <property type="entry name" value="NAD(P)_OxRdtase_dom_sf"/>
</dbReference>
<dbReference type="KEGG" id="pib:BBD41_27065"/>
<dbReference type="CDD" id="cd19086">
    <property type="entry name" value="AKR_AKR11C1"/>
    <property type="match status" value="1"/>
</dbReference>
<evidence type="ECO:0000259" key="2">
    <source>
        <dbReference type="Pfam" id="PF00248"/>
    </source>
</evidence>
<organism evidence="3">
    <name type="scientific">Paenibacillus ihbetae</name>
    <dbReference type="NCBI Taxonomy" id="1870820"/>
    <lineage>
        <taxon>Bacteria</taxon>
        <taxon>Bacillati</taxon>
        <taxon>Bacillota</taxon>
        <taxon>Bacilli</taxon>
        <taxon>Bacillales</taxon>
        <taxon>Paenibacillaceae</taxon>
        <taxon>Paenibacillus</taxon>
    </lineage>
</organism>
<gene>
    <name evidence="3" type="ORF">BBD41_27065</name>
</gene>
<evidence type="ECO:0000313" key="3">
    <source>
        <dbReference type="EMBL" id="ANY75941.1"/>
    </source>
</evidence>
<dbReference type="GO" id="GO:0005829">
    <property type="term" value="C:cytosol"/>
    <property type="evidence" value="ECO:0007669"/>
    <property type="project" value="TreeGrafter"/>
</dbReference>
<dbReference type="SUPFAM" id="SSF51430">
    <property type="entry name" value="NAD(P)-linked oxidoreductase"/>
    <property type="match status" value="1"/>
</dbReference>
<dbReference type="Gene3D" id="3.20.20.100">
    <property type="entry name" value="NADP-dependent oxidoreductase domain"/>
    <property type="match status" value="1"/>
</dbReference>
<sequence length="326" mass="35273">MNHTLGRSGIPVSPLGLGCWAIGGHFTLDGLPDGWGQVDDQESIKAIHAAMERGVTFFDTADAYGTGHSEEVLGRAVKGRRQEVVLATKFGFTNNEATKEVYGLHDVSPGYVREACQRSLRRLGTDYIDLYQIHVGSLSAEEMESVIDTLNGLQKEGMIRSYGWSTWDAARAEEFAQRSLAAAIQHPLNVLRDDPEMISVCERYGLASINNSPLAMGLLSGKFTADSKLPISDVRGSGHAWVTYFHEGKAVPSFLSKLEAVREILTSGGRTLVQGALAWILARSPAAIPIPGFKTVSQVVDLAGAIGKGPLSESQMKEIDDILRSM</sequence>
<dbReference type="GO" id="GO:0016491">
    <property type="term" value="F:oxidoreductase activity"/>
    <property type="evidence" value="ECO:0007669"/>
    <property type="project" value="UniProtKB-KW"/>
</dbReference>
<proteinExistence type="predicted"/>
<dbReference type="PANTHER" id="PTHR43364">
    <property type="entry name" value="NADH-SPECIFIC METHYLGLYOXAL REDUCTASE-RELATED"/>
    <property type="match status" value="1"/>
</dbReference>
<reference evidence="3" key="1">
    <citation type="submission" date="2016-08" db="EMBL/GenBank/DDBJ databases">
        <title>Complete Genome Seqeunce of Paenibacillus sp. nov. IHBB 9852 from high altitute lake of Indian trans-Himalayas.</title>
        <authorList>
            <person name="Kiran S."/>
            <person name="Swarnkar M.K."/>
            <person name="Rana A."/>
            <person name="Tewari R."/>
            <person name="Gulati A."/>
        </authorList>
    </citation>
    <scope>NUCLEOTIDE SEQUENCE [LARGE SCALE GENOMIC DNA]</scope>
    <source>
        <strain evidence="3">IHBB 9852</strain>
    </source>
</reference>
<protein>
    <submittedName>
        <fullName evidence="3">Aldo/keto reductase</fullName>
    </submittedName>
</protein>
<feature type="domain" description="NADP-dependent oxidoreductase" evidence="2">
    <location>
        <begin position="15"/>
        <end position="323"/>
    </location>
</feature>
<name>A0A1B2E7J6_9BACL</name>
<evidence type="ECO:0000256" key="1">
    <source>
        <dbReference type="ARBA" id="ARBA00023002"/>
    </source>
</evidence>
<dbReference type="AlphaFoldDB" id="A0A1B2E7J6"/>
<accession>A0A1B2E7J6</accession>
<dbReference type="EMBL" id="CP016809">
    <property type="protein sequence ID" value="ANY75941.1"/>
    <property type="molecule type" value="Genomic_DNA"/>
</dbReference>